<name>A0A0Q2R082_VIBFU</name>
<reference evidence="2 3" key="1">
    <citation type="submission" date="2015-08" db="EMBL/GenBank/DDBJ databases">
        <title>Antibacterial properties of a collection of Vibrionaceae strains.</title>
        <authorList>
            <person name="Giubergia S."/>
        </authorList>
    </citation>
    <scope>NUCLEOTIDE SEQUENCE [LARGE SCALE GENOMIC DNA]</scope>
    <source>
        <strain evidence="2 3">S0821</strain>
    </source>
</reference>
<dbReference type="Gene3D" id="3.10.450.50">
    <property type="match status" value="1"/>
</dbReference>
<dbReference type="SUPFAM" id="SSF54427">
    <property type="entry name" value="NTF2-like"/>
    <property type="match status" value="1"/>
</dbReference>
<gene>
    <name evidence="2" type="ORF">AMR76_13725</name>
</gene>
<dbReference type="CDD" id="cd00531">
    <property type="entry name" value="NTF2_like"/>
    <property type="match status" value="1"/>
</dbReference>
<dbReference type="InterPro" id="IPR032710">
    <property type="entry name" value="NTF2-like_dom_sf"/>
</dbReference>
<dbReference type="Proteomes" id="UP000051221">
    <property type="component" value="Unassembled WGS sequence"/>
</dbReference>
<sequence length="148" mass="17035">MMTTPEKRINDLLDREEIRQLRLRYSQLLDGGEAEKMGEVFTDDAEVTVTVGSMKGLDAIKRGLSEAYHTFDTQHREHFPFVHAVTNHSITLVDENHAHGSCYLLDFVTDRAASQHPFLLLGHYVDHYVRIHGEWRIAHTALDVVWPQ</sequence>
<protein>
    <recommendedName>
        <fullName evidence="1">SnoaL-like domain-containing protein</fullName>
    </recommendedName>
</protein>
<keyword evidence="3" id="KW-1185">Reference proteome</keyword>
<dbReference type="EMBL" id="LKHS01000010">
    <property type="protein sequence ID" value="KQH85557.1"/>
    <property type="molecule type" value="Genomic_DNA"/>
</dbReference>
<dbReference type="RefSeq" id="WP_055466382.1">
    <property type="nucleotide sequence ID" value="NZ_LKHS01000010.1"/>
</dbReference>
<comment type="caution">
    <text evidence="2">The sequence shown here is derived from an EMBL/GenBank/DDBJ whole genome shotgun (WGS) entry which is preliminary data.</text>
</comment>
<proteinExistence type="predicted"/>
<dbReference type="InterPro" id="IPR037401">
    <property type="entry name" value="SnoaL-like"/>
</dbReference>
<evidence type="ECO:0000313" key="3">
    <source>
        <dbReference type="Proteomes" id="UP000051221"/>
    </source>
</evidence>
<dbReference type="AlphaFoldDB" id="A0A0Q2R082"/>
<dbReference type="InParanoid" id="A0A0Q2R082"/>
<feature type="domain" description="SnoaL-like" evidence="1">
    <location>
        <begin position="11"/>
        <end position="140"/>
    </location>
</feature>
<evidence type="ECO:0000313" key="2">
    <source>
        <dbReference type="EMBL" id="KQH85557.1"/>
    </source>
</evidence>
<organism evidence="2 3">
    <name type="scientific">Vibrio furnissii</name>
    <dbReference type="NCBI Taxonomy" id="29494"/>
    <lineage>
        <taxon>Bacteria</taxon>
        <taxon>Pseudomonadati</taxon>
        <taxon>Pseudomonadota</taxon>
        <taxon>Gammaproteobacteria</taxon>
        <taxon>Vibrionales</taxon>
        <taxon>Vibrionaceae</taxon>
        <taxon>Vibrio</taxon>
    </lineage>
</organism>
<dbReference type="Pfam" id="PF13577">
    <property type="entry name" value="SnoaL_4"/>
    <property type="match status" value="1"/>
</dbReference>
<evidence type="ECO:0000259" key="1">
    <source>
        <dbReference type="Pfam" id="PF13577"/>
    </source>
</evidence>
<accession>A0A0Q2R082</accession>